<reference evidence="2 3" key="1">
    <citation type="submission" date="2015-05" db="EMBL/GenBank/DDBJ databases">
        <title>Distinctive expansion of gene families associated with plant cell wall degradation and secondary metabolism in the genomes of grapevine trunk pathogens.</title>
        <authorList>
            <person name="Lawrence D.P."/>
            <person name="Travadon R."/>
            <person name="Rolshausen P.E."/>
            <person name="Baumgartner K."/>
        </authorList>
    </citation>
    <scope>NUCLEOTIDE SEQUENCE [LARGE SCALE GENOMIC DNA]</scope>
    <source>
        <strain evidence="2">UCRPC4</strain>
    </source>
</reference>
<accession>A0A0G2FSU9</accession>
<organism evidence="2 3">
    <name type="scientific">Phaeomoniella chlamydospora</name>
    <name type="common">Phaeoacremonium chlamydosporum</name>
    <dbReference type="NCBI Taxonomy" id="158046"/>
    <lineage>
        <taxon>Eukaryota</taxon>
        <taxon>Fungi</taxon>
        <taxon>Dikarya</taxon>
        <taxon>Ascomycota</taxon>
        <taxon>Pezizomycotina</taxon>
        <taxon>Eurotiomycetes</taxon>
        <taxon>Chaetothyriomycetidae</taxon>
        <taxon>Phaeomoniellales</taxon>
        <taxon>Phaeomoniellaceae</taxon>
        <taxon>Phaeomoniella</taxon>
    </lineage>
</organism>
<dbReference type="Proteomes" id="UP000053317">
    <property type="component" value="Unassembled WGS sequence"/>
</dbReference>
<feature type="region of interest" description="Disordered" evidence="1">
    <location>
        <begin position="1071"/>
        <end position="1094"/>
    </location>
</feature>
<feature type="region of interest" description="Disordered" evidence="1">
    <location>
        <begin position="1277"/>
        <end position="1303"/>
    </location>
</feature>
<evidence type="ECO:0000313" key="3">
    <source>
        <dbReference type="Proteomes" id="UP000053317"/>
    </source>
</evidence>
<feature type="region of interest" description="Disordered" evidence="1">
    <location>
        <begin position="1445"/>
        <end position="1465"/>
    </location>
</feature>
<sequence>MTSPDDPPFLALVNYLEAEFEEKGFVKLDPQAFSHLLQIIIKLEPSLRQERLLHTLRDSIAAWSQSKIQRTIIARLEEKGISASDIDKTQHVGCSTIFLWLMNHFTKEFRQQPLSIIAGLFLSTLCQYQAPAIRSSLDQALQNYGHPVVALRKLNIPDRNITESDTFIVASISTRLMLLLPANGDHGIQYITLEGIEGIETLETGEGHQSEFDDPVELIVNMSSKGFSVKDGVKRATTQAMIVPINESNEVCEKLLSISSFQDHDQKVKEANGTPRVILNASPPHSEVSRATKGKTRRFAYFQSIHALDFSAETESTSQGSIPGSLRSDTLDSPGLVFGDEEHSEYRDFDDEFMTLAGMAYAQSQTRHHPLRNTHHDSRKSRQGSTTNLDANENSKPNNGDLRPEVQTSEEVIEDSYGTKSHISKLMQDESSVGFRASMANILNTIDLAEPTTQLSGLGLLQQLRSPSEKWSEYDRGLALGNTSLCSDEPLNKITMQHKQPESVAPSISRHVGGPKCPPNSDAVGVSGQKSINHKRWRLVDTLCMEPAEEINGKSGDGIEDLVGGDAPEEDLSGAVQGLPRNSAATMDSVAISLDVTKVRTTTTKPNPPIVDVTLNDRGAESQQESNSVNNDDGVVQQATYAEGKTAGSLTRPNKAVAKIMPNPEPEHKGKGKGEKKPKHTRERRSHWKKPPKAKEKPAASRLSIATAKKLPLASNVLLTKIEKSAPTKPENDSSRREEVSIPKTVGGNVARSLSLESPKADVVGPKHTVFETSYSTYHQSATPTPIHGGFRGPGVEDSLSRNGNGPRLELRTPNNRKLPKAPDIDLDFRKTNIVHFSPSAVGKSSIQTRRSRQVRYELVPTSTLSETENHAKYKKRKIAPSGDVRQGIDTTPSKRRQSRDANLEPDEIDKDQGILATASDDLSDSVMPRLEWGKSDLAAQTEMLEEQELTVPSHNADYPSHMDTSPSFNSPGHSSASHTASEVPVQNIPTFTTQSPFLSDSGVIGCEATKSETKLKLGVNDTESVLNQRSSLDTLHLGLAERSAVTLQGSAQPSLLPPQLSENAVIRSIPHNSPQSKSVSRTGTSPVVQSGNPPIQEIYKNLEEPATTSSKEVGLVLSGEPLSLDGLAGFEYPRIKLPGSKESWHKDIGDPLVTELDTAVASKAKKDSRSSISELLPSKILAPSVQKHMSPNQSKEKLTFFQNSEELKATSGSLTCAPLVTESITQKGEPFKSNHSRFVELSSTADHTYTPLQSSRDNENLVSGSLKRSIQGIGLTSMETSTPPRKTSREVNIPEGSDLRTSPSFRRFQSLMEQPLGQIENCRNEPSFTSKVSSSTQQSLAAIRSTRPRTFPSGSQHEPGLQVSIGNVDRLPMKPVMLPPPRPARANAYSQGVSQLGEASIDRRPMQSDNKAGVVKRVEPVTPPAISPPTSVHSQASFFTEFRRDNTNPHTTTPSLADHSGWHSIDDERDTTLVAPGSATSEEIANGKHIAVSDFSFKDAFLPPDIQSKRQGQKNTPYEHTAGDRGKYGSLFSAMNAATEGIVSRLSVGETLVLEKCKAFDEGANIMIRHLLDRQREDFKKQKAEVTPWSKELSVLYSSIRERASQITLQKNQASQKMSSYKVLFEELSELTSTLAQDNS</sequence>
<feature type="region of interest" description="Disordered" evidence="1">
    <location>
        <begin position="722"/>
        <end position="742"/>
    </location>
</feature>
<evidence type="ECO:0000313" key="2">
    <source>
        <dbReference type="EMBL" id="KKY14968.1"/>
    </source>
</evidence>
<evidence type="ECO:0000256" key="1">
    <source>
        <dbReference type="SAM" id="MobiDB-lite"/>
    </source>
</evidence>
<feature type="compositionally biased region" description="Polar residues" evidence="1">
    <location>
        <begin position="383"/>
        <end position="398"/>
    </location>
</feature>
<keyword evidence="3" id="KW-1185">Reference proteome</keyword>
<proteinExistence type="predicted"/>
<feature type="compositionally biased region" description="Basic residues" evidence="1">
    <location>
        <begin position="676"/>
        <end position="692"/>
    </location>
</feature>
<name>A0A0G2FSU9_PHACM</name>
<feature type="region of interest" description="Disordered" evidence="1">
    <location>
        <begin position="959"/>
        <end position="982"/>
    </location>
</feature>
<gene>
    <name evidence="2" type="ORF">UCRPC4_g06555</name>
</gene>
<dbReference type="EMBL" id="LCWF01000199">
    <property type="protein sequence ID" value="KKY14968.1"/>
    <property type="molecule type" value="Genomic_DNA"/>
</dbReference>
<feature type="region of interest" description="Disordered" evidence="1">
    <location>
        <begin position="879"/>
        <end position="923"/>
    </location>
</feature>
<feature type="compositionally biased region" description="Basic and acidic residues" evidence="1">
    <location>
        <begin position="665"/>
        <end position="675"/>
    </location>
</feature>
<feature type="compositionally biased region" description="Polar residues" evidence="1">
    <location>
        <begin position="963"/>
        <end position="981"/>
    </location>
</feature>
<reference evidence="2 3" key="2">
    <citation type="submission" date="2015-05" db="EMBL/GenBank/DDBJ databases">
        <authorList>
            <person name="Morales-Cruz A."/>
            <person name="Amrine K.C."/>
            <person name="Cantu D."/>
        </authorList>
    </citation>
    <scope>NUCLEOTIDE SEQUENCE [LARGE SCALE GENOMIC DNA]</scope>
    <source>
        <strain evidence="2">UCRPC4</strain>
    </source>
</reference>
<feature type="region of interest" description="Disordered" evidence="1">
    <location>
        <begin position="798"/>
        <end position="823"/>
    </location>
</feature>
<feature type="compositionally biased region" description="Basic and acidic residues" evidence="1">
    <location>
        <begin position="722"/>
        <end position="741"/>
    </location>
</feature>
<feature type="region of interest" description="Disordered" evidence="1">
    <location>
        <begin position="312"/>
        <end position="339"/>
    </location>
</feature>
<comment type="caution">
    <text evidence="2">The sequence shown here is derived from an EMBL/GenBank/DDBJ whole genome shotgun (WGS) entry which is preliminary data.</text>
</comment>
<feature type="compositionally biased region" description="Polar residues" evidence="1">
    <location>
        <begin position="313"/>
        <end position="322"/>
    </location>
</feature>
<feature type="compositionally biased region" description="Basic residues" evidence="1">
    <location>
        <begin position="366"/>
        <end position="382"/>
    </location>
</feature>
<feature type="region of interest" description="Disordered" evidence="1">
    <location>
        <begin position="365"/>
        <end position="416"/>
    </location>
</feature>
<protein>
    <submittedName>
        <fullName evidence="2">Uncharacterized protein</fullName>
    </submittedName>
</protein>
<feature type="region of interest" description="Disordered" evidence="1">
    <location>
        <begin position="642"/>
        <end position="703"/>
    </location>
</feature>